<dbReference type="Proteomes" id="UP000269265">
    <property type="component" value="Unassembled WGS sequence"/>
</dbReference>
<reference evidence="2 3" key="1">
    <citation type="submission" date="2018-12" db="EMBL/GenBank/DDBJ databases">
        <title>The whole draft genome of Aquabacterium sp. SJQ9.</title>
        <authorList>
            <person name="Sun L."/>
            <person name="Gao X."/>
            <person name="Chen W."/>
            <person name="Huang K."/>
        </authorList>
    </citation>
    <scope>NUCLEOTIDE SEQUENCE [LARGE SCALE GENOMIC DNA]</scope>
    <source>
        <strain evidence="2 3">SJQ9</strain>
    </source>
</reference>
<evidence type="ECO:0000256" key="1">
    <source>
        <dbReference type="SAM" id="MobiDB-lite"/>
    </source>
</evidence>
<dbReference type="RefSeq" id="WP_125242564.1">
    <property type="nucleotide sequence ID" value="NZ_RSED01000004.1"/>
</dbReference>
<name>A0A3R8U5W9_9BURK</name>
<evidence type="ECO:0000313" key="2">
    <source>
        <dbReference type="EMBL" id="RRS05348.1"/>
    </source>
</evidence>
<feature type="region of interest" description="Disordered" evidence="1">
    <location>
        <begin position="156"/>
        <end position="177"/>
    </location>
</feature>
<organism evidence="2 3">
    <name type="scientific">Aquabacterium soli</name>
    <dbReference type="NCBI Taxonomy" id="2493092"/>
    <lineage>
        <taxon>Bacteria</taxon>
        <taxon>Pseudomonadati</taxon>
        <taxon>Pseudomonadota</taxon>
        <taxon>Betaproteobacteria</taxon>
        <taxon>Burkholderiales</taxon>
        <taxon>Aquabacterium</taxon>
    </lineage>
</organism>
<proteinExistence type="predicted"/>
<dbReference type="Gene3D" id="3.40.50.1240">
    <property type="entry name" value="Phosphoglycerate mutase-like"/>
    <property type="match status" value="1"/>
</dbReference>
<protein>
    <submittedName>
        <fullName evidence="2">Fructose-2,6-bisphosphatase</fullName>
    </submittedName>
</protein>
<dbReference type="InterPro" id="IPR013078">
    <property type="entry name" value="His_Pase_superF_clade-1"/>
</dbReference>
<evidence type="ECO:0000313" key="3">
    <source>
        <dbReference type="Proteomes" id="UP000269265"/>
    </source>
</evidence>
<dbReference type="SUPFAM" id="SSF53254">
    <property type="entry name" value="Phosphoglycerate mutase-like"/>
    <property type="match status" value="1"/>
</dbReference>
<accession>A0A3R8U5W9</accession>
<gene>
    <name evidence="2" type="ORF">EIP75_06365</name>
</gene>
<sequence>MAWRAWRHPRAQGAEGRCIGRTDLRLDARKARRLARRIRRVAAREGLPRLVCTSPLRRCREVGRLLRRWGWRHVVTPELLEADFGAWDGRRWVDIGQTEVDAWCADFADHSPGGGESVRQVLARAAAWSPPGEGGVVVAHAGWMLARQWLAAHGAGTCPAEPTQWPAAPPHGACQPV</sequence>
<dbReference type="AlphaFoldDB" id="A0A3R8U5W9"/>
<dbReference type="Pfam" id="PF00300">
    <property type="entry name" value="His_Phos_1"/>
    <property type="match status" value="1"/>
</dbReference>
<keyword evidence="3" id="KW-1185">Reference proteome</keyword>
<dbReference type="EMBL" id="RSED01000004">
    <property type="protein sequence ID" value="RRS05348.1"/>
    <property type="molecule type" value="Genomic_DNA"/>
</dbReference>
<dbReference type="OrthoDB" id="5296884at2"/>
<comment type="caution">
    <text evidence="2">The sequence shown here is derived from an EMBL/GenBank/DDBJ whole genome shotgun (WGS) entry which is preliminary data.</text>
</comment>
<dbReference type="InterPro" id="IPR029033">
    <property type="entry name" value="His_PPase_superfam"/>
</dbReference>